<accession>A0A0F3IRS0</accession>
<protein>
    <submittedName>
        <fullName evidence="2">Uncharacterized protein</fullName>
    </submittedName>
</protein>
<gene>
    <name evidence="2" type="ORF">VZ95_12695</name>
</gene>
<evidence type="ECO:0000313" key="3">
    <source>
        <dbReference type="Proteomes" id="UP000033774"/>
    </source>
</evidence>
<evidence type="ECO:0000313" key="2">
    <source>
        <dbReference type="EMBL" id="KJV09243.1"/>
    </source>
</evidence>
<dbReference type="Proteomes" id="UP000033774">
    <property type="component" value="Unassembled WGS sequence"/>
</dbReference>
<proteinExistence type="predicted"/>
<keyword evidence="3" id="KW-1185">Reference proteome</keyword>
<dbReference type="EMBL" id="LAJY01000321">
    <property type="protein sequence ID" value="KJV09243.1"/>
    <property type="molecule type" value="Genomic_DNA"/>
</dbReference>
<feature type="transmembrane region" description="Helical" evidence="1">
    <location>
        <begin position="6"/>
        <end position="27"/>
    </location>
</feature>
<dbReference type="AlphaFoldDB" id="A0A0F3IRS0"/>
<name>A0A0F3IRS0_9PROT</name>
<feature type="transmembrane region" description="Helical" evidence="1">
    <location>
        <begin position="48"/>
        <end position="68"/>
    </location>
</feature>
<keyword evidence="1" id="KW-1133">Transmembrane helix</keyword>
<evidence type="ECO:0000256" key="1">
    <source>
        <dbReference type="SAM" id="Phobius"/>
    </source>
</evidence>
<keyword evidence="1" id="KW-0472">Membrane</keyword>
<reference evidence="2 3" key="1">
    <citation type="submission" date="2015-03" db="EMBL/GenBank/DDBJ databases">
        <title>Draft genome sequence of Elstera litoralis.</title>
        <authorList>
            <person name="Rahalkar M.C."/>
            <person name="Dhakephalkar P.K."/>
            <person name="Pore S.D."/>
            <person name="Arora P."/>
            <person name="Kapse N.G."/>
            <person name="Pandit P.S."/>
        </authorList>
    </citation>
    <scope>NUCLEOTIDE SEQUENCE [LARGE SCALE GENOMIC DNA]</scope>
    <source>
        <strain evidence="2 3">Dia-1</strain>
    </source>
</reference>
<dbReference type="RefSeq" id="WP_045776175.1">
    <property type="nucleotide sequence ID" value="NZ_LAJY01000321.1"/>
</dbReference>
<comment type="caution">
    <text evidence="2">The sequence shown here is derived from an EMBL/GenBank/DDBJ whole genome shotgun (WGS) entry which is preliminary data.</text>
</comment>
<organism evidence="2 3">
    <name type="scientific">Elstera litoralis</name>
    <dbReference type="NCBI Taxonomy" id="552518"/>
    <lineage>
        <taxon>Bacteria</taxon>
        <taxon>Pseudomonadati</taxon>
        <taxon>Pseudomonadota</taxon>
        <taxon>Alphaproteobacteria</taxon>
        <taxon>Rhodospirillales</taxon>
        <taxon>Rhodospirillaceae</taxon>
        <taxon>Elstera</taxon>
    </lineage>
</organism>
<sequence length="100" mass="10191">MDAKLLQTIGQIAGLGGLALGVALLLFRDVIRKNIYPRLTADAAAKQMRLITIAVWSIALVALLLWASSGGSGDTRAMCGTAIGGSVTGSTITTTATGCK</sequence>
<keyword evidence="1" id="KW-0812">Transmembrane</keyword>